<dbReference type="Pfam" id="PF18962">
    <property type="entry name" value="Por_Secre_tail"/>
    <property type="match status" value="1"/>
</dbReference>
<organism evidence="3 4">
    <name type="scientific">Phaeocystidibacter luteus</name>
    <dbReference type="NCBI Taxonomy" id="911197"/>
    <lineage>
        <taxon>Bacteria</taxon>
        <taxon>Pseudomonadati</taxon>
        <taxon>Bacteroidota</taxon>
        <taxon>Flavobacteriia</taxon>
        <taxon>Flavobacteriales</taxon>
        <taxon>Phaeocystidibacteraceae</taxon>
        <taxon>Phaeocystidibacter</taxon>
    </lineage>
</organism>
<feature type="domain" description="Secretion system C-terminal sorting" evidence="2">
    <location>
        <begin position="606"/>
        <end position="669"/>
    </location>
</feature>
<gene>
    <name evidence="3" type="ORF">F8C67_07425</name>
</gene>
<dbReference type="NCBIfam" id="TIGR04183">
    <property type="entry name" value="Por_Secre_tail"/>
    <property type="match status" value="1"/>
</dbReference>
<evidence type="ECO:0000256" key="1">
    <source>
        <dbReference type="ARBA" id="ARBA00022729"/>
    </source>
</evidence>
<dbReference type="OrthoDB" id="964745at2"/>
<proteinExistence type="predicted"/>
<evidence type="ECO:0000313" key="4">
    <source>
        <dbReference type="Proteomes" id="UP000468650"/>
    </source>
</evidence>
<keyword evidence="1" id="KW-0732">Signal</keyword>
<dbReference type="EMBL" id="WBVO01000005">
    <property type="protein sequence ID" value="KAB2810058.1"/>
    <property type="molecule type" value="Genomic_DNA"/>
</dbReference>
<keyword evidence="4" id="KW-1185">Reference proteome</keyword>
<dbReference type="SUPFAM" id="SSF69318">
    <property type="entry name" value="Integrin alpha N-terminal domain"/>
    <property type="match status" value="2"/>
</dbReference>
<comment type="caution">
    <text evidence="3">The sequence shown here is derived from an EMBL/GenBank/DDBJ whole genome shotgun (WGS) entry which is preliminary data.</text>
</comment>
<sequence>MLLGVFSMLSLGRHQLGDSSYLHRISIQSFTMRIFSLFILAIASSFSLRAQNPAWQTERIQAPNPVFSEGYGVSMATDGKYLVVGSPMTTFNGGSSNSIQRTGSVFIYERVGSSWVYTAELFATLKGVHDRFGYSVAIDNGIIAVGAYLQDENATGGARVISSGSVHIFVRDSSGAWIETQVVQPNARNVSDEFGRSVDLSDGQLVVGALTSLDLNGQNLLNNAGSAYIFELDTISGLFVEKQILNPSVRKETALFGWSVSIEKGHIIVGAPNESIPALNLQNVGAAYLFSENRFGEYVEVLRVTDANPNNGEFLGESVAITGRFMAIGHSRETLDSLGQNPLGGAGAVHVYERAPNGTWNFLQKLTPADRQNGDTFGRSVAISDNFMVVGAIYEDHDTSGLNHINNSGSTYLYRRNNSGRWSLIQKLTAGANRQQSSLFGQSVAIYDSLITSSTQEDHSGVQGAGAVYSFSKCSSLTYDSVSACGPYTWIDGVTYFESNPQATVIVSSSSGCDSVVRLVFQQLSDTAVLVTDPSLMALDSSASSYQWLACDSGFATIPGANQSVFTPVANGSYALAITTNGCTDTSECFEVQTVSIREEQPNTFIYPNPSSGKINLAPSLQIESVTIIDMSGRVVIPAHKPNGSVLNLSHLAEGVYFVIIQEQNGNYFVENVSISKTN</sequence>
<dbReference type="InterPro" id="IPR028994">
    <property type="entry name" value="Integrin_alpha_N"/>
</dbReference>
<dbReference type="Proteomes" id="UP000468650">
    <property type="component" value="Unassembled WGS sequence"/>
</dbReference>
<dbReference type="InterPro" id="IPR013517">
    <property type="entry name" value="FG-GAP"/>
</dbReference>
<name>A0A6N6RG48_9FLAO</name>
<evidence type="ECO:0000313" key="3">
    <source>
        <dbReference type="EMBL" id="KAB2810058.1"/>
    </source>
</evidence>
<dbReference type="Gene3D" id="2.130.10.130">
    <property type="entry name" value="Integrin alpha, N-terminal"/>
    <property type="match status" value="2"/>
</dbReference>
<reference evidence="3 4" key="1">
    <citation type="submission" date="2019-09" db="EMBL/GenBank/DDBJ databases">
        <title>Genomes of family Cryomorphaceae.</title>
        <authorList>
            <person name="Bowman J.P."/>
        </authorList>
    </citation>
    <scope>NUCLEOTIDE SEQUENCE [LARGE SCALE GENOMIC DNA]</scope>
    <source>
        <strain evidence="3 4">LMG 25704</strain>
    </source>
</reference>
<dbReference type="InterPro" id="IPR026444">
    <property type="entry name" value="Secre_tail"/>
</dbReference>
<evidence type="ECO:0000259" key="2">
    <source>
        <dbReference type="Pfam" id="PF18962"/>
    </source>
</evidence>
<dbReference type="Pfam" id="PF14312">
    <property type="entry name" value="FG-GAP_2"/>
    <property type="match status" value="4"/>
</dbReference>
<protein>
    <submittedName>
        <fullName evidence="3">T9SS type A sorting domain-containing protein</fullName>
    </submittedName>
</protein>
<dbReference type="PANTHER" id="PTHR36220">
    <property type="entry name" value="UNNAMED PRODUCT"/>
    <property type="match status" value="1"/>
</dbReference>
<accession>A0A6N6RG48</accession>
<dbReference type="AlphaFoldDB" id="A0A6N6RG48"/>
<dbReference type="PANTHER" id="PTHR36220:SF1">
    <property type="entry name" value="GAMMA TUBULIN COMPLEX COMPONENT C-TERMINAL DOMAIN-CONTAINING PROTEIN"/>
    <property type="match status" value="1"/>
</dbReference>